<keyword evidence="7 9" id="KW-0472">Membrane</keyword>
<dbReference type="RefSeq" id="WP_091849688.1">
    <property type="nucleotide sequence ID" value="NZ_FOHZ01000004.1"/>
</dbReference>
<dbReference type="Gene3D" id="1.10.287.130">
    <property type="match status" value="1"/>
</dbReference>
<dbReference type="SUPFAM" id="SSF55785">
    <property type="entry name" value="PYP-like sensor domain (PAS domain)"/>
    <property type="match status" value="1"/>
</dbReference>
<feature type="transmembrane region" description="Helical" evidence="9">
    <location>
        <begin position="320"/>
        <end position="342"/>
    </location>
</feature>
<evidence type="ECO:0000259" key="10">
    <source>
        <dbReference type="PROSITE" id="PS50109"/>
    </source>
</evidence>
<dbReference type="InterPro" id="IPR000014">
    <property type="entry name" value="PAS"/>
</dbReference>
<evidence type="ECO:0000256" key="2">
    <source>
        <dbReference type="ARBA" id="ARBA00012438"/>
    </source>
</evidence>
<dbReference type="GO" id="GO:0005886">
    <property type="term" value="C:plasma membrane"/>
    <property type="evidence" value="ECO:0007669"/>
    <property type="project" value="TreeGrafter"/>
</dbReference>
<dbReference type="STRING" id="430453.SAMN04487962_104195"/>
<comment type="catalytic activity">
    <reaction evidence="1">
        <text>ATP + protein L-histidine = ADP + protein N-phospho-L-histidine.</text>
        <dbReference type="EC" id="2.7.13.3"/>
    </reaction>
</comment>
<dbReference type="GO" id="GO:0016036">
    <property type="term" value="P:cellular response to phosphate starvation"/>
    <property type="evidence" value="ECO:0007669"/>
    <property type="project" value="TreeGrafter"/>
</dbReference>
<dbReference type="InterPro" id="IPR007890">
    <property type="entry name" value="CHASE2"/>
</dbReference>
<proteinExistence type="predicted"/>
<keyword evidence="4" id="KW-0808">Transferase</keyword>
<dbReference type="PRINTS" id="PR00344">
    <property type="entry name" value="BCTRLSENSOR"/>
</dbReference>
<evidence type="ECO:0000256" key="1">
    <source>
        <dbReference type="ARBA" id="ARBA00000085"/>
    </source>
</evidence>
<dbReference type="InterPro" id="IPR036097">
    <property type="entry name" value="HisK_dim/P_sf"/>
</dbReference>
<keyword evidence="5" id="KW-0418">Kinase</keyword>
<dbReference type="Gene3D" id="3.30.565.10">
    <property type="entry name" value="Histidine kinase-like ATPase, C-terminal domain"/>
    <property type="match status" value="1"/>
</dbReference>
<evidence type="ECO:0000313" key="11">
    <source>
        <dbReference type="EMBL" id="SET11095.1"/>
    </source>
</evidence>
<evidence type="ECO:0000313" key="12">
    <source>
        <dbReference type="Proteomes" id="UP000198762"/>
    </source>
</evidence>
<dbReference type="InterPro" id="IPR036890">
    <property type="entry name" value="HATPase_C_sf"/>
</dbReference>
<accession>A0A1I0BW92</accession>
<dbReference type="SUPFAM" id="SSF55874">
    <property type="entry name" value="ATPase domain of HSP90 chaperone/DNA topoisomerase II/histidine kinase"/>
    <property type="match status" value="1"/>
</dbReference>
<evidence type="ECO:0000256" key="3">
    <source>
        <dbReference type="ARBA" id="ARBA00022553"/>
    </source>
</evidence>
<dbReference type="CDD" id="cd00082">
    <property type="entry name" value="HisKA"/>
    <property type="match status" value="1"/>
</dbReference>
<dbReference type="InterPro" id="IPR003661">
    <property type="entry name" value="HisK_dim/P_dom"/>
</dbReference>
<dbReference type="GO" id="GO:0004721">
    <property type="term" value="F:phosphoprotein phosphatase activity"/>
    <property type="evidence" value="ECO:0007669"/>
    <property type="project" value="TreeGrafter"/>
</dbReference>
<keyword evidence="9" id="KW-1133">Transmembrane helix</keyword>
<dbReference type="PANTHER" id="PTHR45453">
    <property type="entry name" value="PHOSPHATE REGULON SENSOR PROTEIN PHOR"/>
    <property type="match status" value="1"/>
</dbReference>
<keyword evidence="3" id="KW-0597">Phosphoprotein</keyword>
<dbReference type="Pfam" id="PF05226">
    <property type="entry name" value="CHASE2"/>
    <property type="match status" value="1"/>
</dbReference>
<dbReference type="PANTHER" id="PTHR45453:SF1">
    <property type="entry name" value="PHOSPHATE REGULON SENSOR PROTEIN PHOR"/>
    <property type="match status" value="1"/>
</dbReference>
<keyword evidence="12" id="KW-1185">Reference proteome</keyword>
<dbReference type="GO" id="GO:0000155">
    <property type="term" value="F:phosphorelay sensor kinase activity"/>
    <property type="evidence" value="ECO:0007669"/>
    <property type="project" value="InterPro"/>
</dbReference>
<name>A0A1I0BW92_9GAMM</name>
<reference evidence="12" key="1">
    <citation type="submission" date="2016-10" db="EMBL/GenBank/DDBJ databases">
        <authorList>
            <person name="Varghese N."/>
            <person name="Submissions S."/>
        </authorList>
    </citation>
    <scope>NUCLEOTIDE SEQUENCE [LARGE SCALE GENOMIC DNA]</scope>
    <source>
        <strain evidence="12">CGMCC 1.6489</strain>
    </source>
</reference>
<dbReference type="OrthoDB" id="9806704at2"/>
<feature type="domain" description="Histidine kinase" evidence="10">
    <location>
        <begin position="643"/>
        <end position="856"/>
    </location>
</feature>
<dbReference type="SMART" id="SM00387">
    <property type="entry name" value="HATPase_c"/>
    <property type="match status" value="1"/>
</dbReference>
<gene>
    <name evidence="11" type="ORF">SAMN04487962_104195</name>
</gene>
<dbReference type="SUPFAM" id="SSF47384">
    <property type="entry name" value="Homodimeric domain of signal transducing histidine kinase"/>
    <property type="match status" value="1"/>
</dbReference>
<organism evidence="11 12">
    <name type="scientific">Marinobacter segnicrescens</name>
    <dbReference type="NCBI Taxonomy" id="430453"/>
    <lineage>
        <taxon>Bacteria</taxon>
        <taxon>Pseudomonadati</taxon>
        <taxon>Pseudomonadota</taxon>
        <taxon>Gammaproteobacteria</taxon>
        <taxon>Pseudomonadales</taxon>
        <taxon>Marinobacteraceae</taxon>
        <taxon>Marinobacter</taxon>
    </lineage>
</organism>
<evidence type="ECO:0000256" key="7">
    <source>
        <dbReference type="ARBA" id="ARBA00023136"/>
    </source>
</evidence>
<dbReference type="PROSITE" id="PS50109">
    <property type="entry name" value="HIS_KIN"/>
    <property type="match status" value="1"/>
</dbReference>
<dbReference type="FunFam" id="3.30.565.10:FF:000006">
    <property type="entry name" value="Sensor histidine kinase WalK"/>
    <property type="match status" value="1"/>
</dbReference>
<keyword evidence="9" id="KW-0812">Transmembrane</keyword>
<evidence type="ECO:0000256" key="8">
    <source>
        <dbReference type="SAM" id="MobiDB-lite"/>
    </source>
</evidence>
<feature type="transmembrane region" description="Helical" evidence="9">
    <location>
        <begin position="295"/>
        <end position="313"/>
    </location>
</feature>
<evidence type="ECO:0000256" key="4">
    <source>
        <dbReference type="ARBA" id="ARBA00022679"/>
    </source>
</evidence>
<evidence type="ECO:0000256" key="9">
    <source>
        <dbReference type="SAM" id="Phobius"/>
    </source>
</evidence>
<sequence>MKRDWFITRHSAWTLALPLIGILLLLQLSTLPQRLDNWLYDTLVTAFPPASSEDVVIVAIDENSLSEIGPWPWPRAVHARLIRNLTAAGANRIVMDILFPEPTTDDPVLADAMREHGGVILPLYLAPGSQSDLFREQLPTPTLATAAFALGHAHVELDSDGIARGLYLYNGLGNSLWPAMALQAGASEPSRGPTAFPEQQAPPYVNVRREFRRVPLAGRSGAYTTLSYSDLLDNPAGHPWLDGKTVLVGATAAGFGDVLPTPFSGLAQPMSGVEFHANALAAAQRGELIREAPRYWMAGLSLLTVLMVVLVLPRLRPSGTFVFSCLMFTAIVTGAVTTLLVLNLWVPIAHALLVVVIAFPLWSARRLSLANHFLNQQIDQLERGNLLHLPATWSRSPRQILANLRALLTPDGWLLMEDNQVLEQHNLRPEDRHPGWQGSPGTWHHDQGVSRITLTRGDNRYRLALLLPPGLAGAAAERYLGRLTLQAPDREPVAVIRENLSTRINRAQEATQKLNHIQGFIWRSFEHMPDGIIVTDPLGLILFANSHVPRWFNEPQPSLQSMSLATLLQGHDPRNPGWAETLADTLTQQQSRTVDLRLHGRDFLIHFAPFLLPDSNQNGIIANISDISELREQQRQHREAIDFISHDVRSPLVSQLALIEQLKRRPGEVQAEQLDQLRKLARRSYHLAEEFVQLARAEQLTETRFYDCEFLSIVENARDSVSEQALEKSIKLVLLGNDDLWLRGNAELLERAVINLLTNAVQYSEPGTAVTMQVFRAGHQACLTVTDEGPGIAASELPTLFDRFQRQKSSELAGKHGVGLGLSFVSVVVEKHKGEIAVESKEGEGSAFTLKLPVADHPDESRDGRGN</sequence>
<evidence type="ECO:0000256" key="6">
    <source>
        <dbReference type="ARBA" id="ARBA00023012"/>
    </source>
</evidence>
<dbReference type="EMBL" id="FOHZ01000004">
    <property type="protein sequence ID" value="SET11095.1"/>
    <property type="molecule type" value="Genomic_DNA"/>
</dbReference>
<dbReference type="Proteomes" id="UP000198762">
    <property type="component" value="Unassembled WGS sequence"/>
</dbReference>
<keyword evidence="6" id="KW-0902">Two-component regulatory system</keyword>
<dbReference type="InterPro" id="IPR004358">
    <property type="entry name" value="Sig_transdc_His_kin-like_C"/>
</dbReference>
<dbReference type="CDD" id="cd00130">
    <property type="entry name" value="PAS"/>
    <property type="match status" value="1"/>
</dbReference>
<dbReference type="Gene3D" id="3.30.450.20">
    <property type="entry name" value="PAS domain"/>
    <property type="match status" value="1"/>
</dbReference>
<evidence type="ECO:0000256" key="5">
    <source>
        <dbReference type="ARBA" id="ARBA00022777"/>
    </source>
</evidence>
<dbReference type="AlphaFoldDB" id="A0A1I0BW92"/>
<dbReference type="InterPro" id="IPR035965">
    <property type="entry name" value="PAS-like_dom_sf"/>
</dbReference>
<dbReference type="Pfam" id="PF02518">
    <property type="entry name" value="HATPase_c"/>
    <property type="match status" value="1"/>
</dbReference>
<feature type="compositionally biased region" description="Basic and acidic residues" evidence="8">
    <location>
        <begin position="854"/>
        <end position="867"/>
    </location>
</feature>
<dbReference type="InterPro" id="IPR005467">
    <property type="entry name" value="His_kinase_dom"/>
</dbReference>
<dbReference type="EC" id="2.7.13.3" evidence="2"/>
<dbReference type="InterPro" id="IPR050351">
    <property type="entry name" value="BphY/WalK/GraS-like"/>
</dbReference>
<protein>
    <recommendedName>
        <fullName evidence="2">histidine kinase</fullName>
        <ecNumber evidence="2">2.7.13.3</ecNumber>
    </recommendedName>
</protein>
<dbReference type="SMART" id="SM01080">
    <property type="entry name" value="CHASE2"/>
    <property type="match status" value="1"/>
</dbReference>
<feature type="region of interest" description="Disordered" evidence="8">
    <location>
        <begin position="840"/>
        <end position="867"/>
    </location>
</feature>
<dbReference type="InterPro" id="IPR003594">
    <property type="entry name" value="HATPase_dom"/>
</dbReference>